<dbReference type="EMBL" id="JBAMMX010000010">
    <property type="protein sequence ID" value="KAK6932068.1"/>
    <property type="molecule type" value="Genomic_DNA"/>
</dbReference>
<dbReference type="GO" id="GO:0022618">
    <property type="term" value="P:protein-RNA complex assembly"/>
    <property type="evidence" value="ECO:0007669"/>
    <property type="project" value="TreeGrafter"/>
</dbReference>
<evidence type="ECO:0000256" key="4">
    <source>
        <dbReference type="RuleBase" id="RU003445"/>
    </source>
</evidence>
<dbReference type="Proteomes" id="UP001370490">
    <property type="component" value="Unassembled WGS sequence"/>
</dbReference>
<evidence type="ECO:0000256" key="5">
    <source>
        <dbReference type="SAM" id="Phobius"/>
    </source>
</evidence>
<comment type="similarity">
    <text evidence="1 4">Belongs to the eukaryotic ribosomal protein eL38 family.</text>
</comment>
<name>A0AAN8VQL1_9MAGN</name>
<dbReference type="InterPro" id="IPR038464">
    <property type="entry name" value="Ribosomal_eL38_sf"/>
</dbReference>
<reference evidence="6 7" key="1">
    <citation type="submission" date="2023-12" db="EMBL/GenBank/DDBJ databases">
        <title>A high-quality genome assembly for Dillenia turbinata (Dilleniales).</title>
        <authorList>
            <person name="Chanderbali A."/>
        </authorList>
    </citation>
    <scope>NUCLEOTIDE SEQUENCE [LARGE SCALE GENOMIC DNA]</scope>
    <source>
        <strain evidence="6">LSX21</strain>
        <tissue evidence="6">Leaf</tissue>
    </source>
</reference>
<evidence type="ECO:0000313" key="7">
    <source>
        <dbReference type="Proteomes" id="UP001370490"/>
    </source>
</evidence>
<gene>
    <name evidence="6" type="ORF">RJ641_001692</name>
</gene>
<keyword evidence="5" id="KW-0812">Transmembrane</keyword>
<dbReference type="GO" id="GO:0022625">
    <property type="term" value="C:cytosolic large ribosomal subunit"/>
    <property type="evidence" value="ECO:0007669"/>
    <property type="project" value="TreeGrafter"/>
</dbReference>
<feature type="transmembrane region" description="Helical" evidence="5">
    <location>
        <begin position="113"/>
        <end position="138"/>
    </location>
</feature>
<accession>A0AAN8VQL1</accession>
<dbReference type="GO" id="GO:0006412">
    <property type="term" value="P:translation"/>
    <property type="evidence" value="ECO:0007669"/>
    <property type="project" value="InterPro"/>
</dbReference>
<dbReference type="InterPro" id="IPR002675">
    <property type="entry name" value="Ribosomal_eL38"/>
</dbReference>
<organism evidence="6 7">
    <name type="scientific">Dillenia turbinata</name>
    <dbReference type="NCBI Taxonomy" id="194707"/>
    <lineage>
        <taxon>Eukaryota</taxon>
        <taxon>Viridiplantae</taxon>
        <taxon>Streptophyta</taxon>
        <taxon>Embryophyta</taxon>
        <taxon>Tracheophyta</taxon>
        <taxon>Spermatophyta</taxon>
        <taxon>Magnoliopsida</taxon>
        <taxon>eudicotyledons</taxon>
        <taxon>Gunneridae</taxon>
        <taxon>Pentapetalae</taxon>
        <taxon>Dilleniales</taxon>
        <taxon>Dilleniaceae</taxon>
        <taxon>Dillenia</taxon>
    </lineage>
</organism>
<dbReference type="PANTHER" id="PTHR10965:SF0">
    <property type="entry name" value="LARGE RIBOSOMAL SUBUNIT PROTEIN EL38"/>
    <property type="match status" value="1"/>
</dbReference>
<keyword evidence="5" id="KW-1133">Transmembrane helix</keyword>
<dbReference type="Gene3D" id="3.30.720.90">
    <property type="match status" value="1"/>
</dbReference>
<evidence type="ECO:0000256" key="2">
    <source>
        <dbReference type="ARBA" id="ARBA00022980"/>
    </source>
</evidence>
<keyword evidence="5" id="KW-0472">Membrane</keyword>
<dbReference type="GO" id="GO:0003735">
    <property type="term" value="F:structural constituent of ribosome"/>
    <property type="evidence" value="ECO:0007669"/>
    <property type="project" value="InterPro"/>
</dbReference>
<dbReference type="AlphaFoldDB" id="A0AAN8VQL1"/>
<sequence>MTECFPSVIRRSFVLGLKKKLALCAKCLVSFDPPLHHSPFVAAITTDTSIDAHSVKIKRSKDLVKFKVRCTKYLYTLCVFDSEKADKLKQSLPLGVYFLSQPELRSLRRDSSFFGVGYLILLCGNKIICLSGAFHIFLDSTISGAALNLSTSYMSLSIDVLICSLFFLAHEPPELISTDSPLLAVLIFPITSRSFSLLRNKAMRYAQFEISACYLWRNEFIM</sequence>
<proteinExistence type="inferred from homology"/>
<dbReference type="Pfam" id="PF01781">
    <property type="entry name" value="Ribosomal_L38e"/>
    <property type="match status" value="1"/>
</dbReference>
<keyword evidence="3 4" id="KW-0687">Ribonucleoprotein</keyword>
<comment type="caution">
    <text evidence="6">The sequence shown here is derived from an EMBL/GenBank/DDBJ whole genome shotgun (WGS) entry which is preliminary data.</text>
</comment>
<evidence type="ECO:0000256" key="1">
    <source>
        <dbReference type="ARBA" id="ARBA00007803"/>
    </source>
</evidence>
<dbReference type="PANTHER" id="PTHR10965">
    <property type="entry name" value="60S RIBOSOMAL PROTEIN L38"/>
    <property type="match status" value="1"/>
</dbReference>
<evidence type="ECO:0000313" key="6">
    <source>
        <dbReference type="EMBL" id="KAK6932068.1"/>
    </source>
</evidence>
<keyword evidence="2 4" id="KW-0689">Ribosomal protein</keyword>
<keyword evidence="7" id="KW-1185">Reference proteome</keyword>
<feature type="transmembrane region" description="Helical" evidence="5">
    <location>
        <begin position="181"/>
        <end position="198"/>
    </location>
</feature>
<evidence type="ECO:0000256" key="3">
    <source>
        <dbReference type="ARBA" id="ARBA00023274"/>
    </source>
</evidence>
<protein>
    <submittedName>
        <fullName evidence="6">Ribosomal protein L38e</fullName>
    </submittedName>
</protein>